<accession>A0A9Q1EQD1</accession>
<dbReference type="AlphaFoldDB" id="A0A9Q1EQD1"/>
<evidence type="ECO:0000313" key="1">
    <source>
        <dbReference type="EMBL" id="KAJ8342994.1"/>
    </source>
</evidence>
<sequence>MCPGVTSDHMHGPFRYFPILIANTTNEPDTSPCRCKFVLFVINGFQRADNSHQDASFHSTGKFKFTT</sequence>
<keyword evidence="2" id="KW-1185">Reference proteome</keyword>
<proteinExistence type="predicted"/>
<evidence type="ECO:0000313" key="2">
    <source>
        <dbReference type="Proteomes" id="UP001152622"/>
    </source>
</evidence>
<comment type="caution">
    <text evidence="1">The sequence shown here is derived from an EMBL/GenBank/DDBJ whole genome shotgun (WGS) entry which is preliminary data.</text>
</comment>
<organism evidence="1 2">
    <name type="scientific">Synaphobranchus kaupii</name>
    <name type="common">Kaup's arrowtooth eel</name>
    <dbReference type="NCBI Taxonomy" id="118154"/>
    <lineage>
        <taxon>Eukaryota</taxon>
        <taxon>Metazoa</taxon>
        <taxon>Chordata</taxon>
        <taxon>Craniata</taxon>
        <taxon>Vertebrata</taxon>
        <taxon>Euteleostomi</taxon>
        <taxon>Actinopterygii</taxon>
        <taxon>Neopterygii</taxon>
        <taxon>Teleostei</taxon>
        <taxon>Anguilliformes</taxon>
        <taxon>Synaphobranchidae</taxon>
        <taxon>Synaphobranchus</taxon>
    </lineage>
</organism>
<dbReference type="Proteomes" id="UP001152622">
    <property type="component" value="Chromosome 14"/>
</dbReference>
<dbReference type="EMBL" id="JAINUF010000014">
    <property type="protein sequence ID" value="KAJ8342994.1"/>
    <property type="molecule type" value="Genomic_DNA"/>
</dbReference>
<reference evidence="1" key="1">
    <citation type="journal article" date="2023" name="Science">
        <title>Genome structures resolve the early diversification of teleost fishes.</title>
        <authorList>
            <person name="Parey E."/>
            <person name="Louis A."/>
            <person name="Montfort J."/>
            <person name="Bouchez O."/>
            <person name="Roques C."/>
            <person name="Iampietro C."/>
            <person name="Lluch J."/>
            <person name="Castinel A."/>
            <person name="Donnadieu C."/>
            <person name="Desvignes T."/>
            <person name="Floi Bucao C."/>
            <person name="Jouanno E."/>
            <person name="Wen M."/>
            <person name="Mejri S."/>
            <person name="Dirks R."/>
            <person name="Jansen H."/>
            <person name="Henkel C."/>
            <person name="Chen W.J."/>
            <person name="Zahm M."/>
            <person name="Cabau C."/>
            <person name="Klopp C."/>
            <person name="Thompson A.W."/>
            <person name="Robinson-Rechavi M."/>
            <person name="Braasch I."/>
            <person name="Lecointre G."/>
            <person name="Bobe J."/>
            <person name="Postlethwait J.H."/>
            <person name="Berthelot C."/>
            <person name="Roest Crollius H."/>
            <person name="Guiguen Y."/>
        </authorList>
    </citation>
    <scope>NUCLEOTIDE SEQUENCE</scope>
    <source>
        <strain evidence="1">WJC10195</strain>
    </source>
</reference>
<protein>
    <submittedName>
        <fullName evidence="1">Uncharacterized protein</fullName>
    </submittedName>
</protein>
<gene>
    <name evidence="1" type="ORF">SKAU_G00329220</name>
</gene>
<name>A0A9Q1EQD1_SYNKA</name>